<dbReference type="InterPro" id="IPR012337">
    <property type="entry name" value="RNaseH-like_sf"/>
</dbReference>
<dbReference type="PANTHER" id="PTHR47074">
    <property type="entry name" value="BNAC02G40300D PROTEIN"/>
    <property type="match status" value="1"/>
</dbReference>
<dbReference type="SUPFAM" id="SSF53098">
    <property type="entry name" value="Ribonuclease H-like"/>
    <property type="match status" value="1"/>
</dbReference>
<protein>
    <recommendedName>
        <fullName evidence="1">RNase H type-1 domain-containing protein</fullName>
    </recommendedName>
</protein>
<dbReference type="InterPro" id="IPR052929">
    <property type="entry name" value="RNase_H-like_EbsB-rel"/>
</dbReference>
<proteinExistence type="predicted"/>
<dbReference type="PANTHER" id="PTHR47074:SF48">
    <property type="entry name" value="POLYNUCLEOTIDYL TRANSFERASE, RIBONUCLEASE H-LIKE SUPERFAMILY PROTEIN"/>
    <property type="match status" value="1"/>
</dbReference>
<accession>A0A2N9GAG2</accession>
<dbReference type="InterPro" id="IPR002156">
    <property type="entry name" value="RNaseH_domain"/>
</dbReference>
<evidence type="ECO:0000259" key="1">
    <source>
        <dbReference type="Pfam" id="PF13456"/>
    </source>
</evidence>
<dbReference type="InterPro" id="IPR036397">
    <property type="entry name" value="RNaseH_sf"/>
</dbReference>
<dbReference type="InterPro" id="IPR044730">
    <property type="entry name" value="RNase_H-like_dom_plant"/>
</dbReference>
<gene>
    <name evidence="2" type="ORF">FSB_LOCUS24280</name>
</gene>
<name>A0A2N9GAG2_FAGSY</name>
<feature type="domain" description="RNase H type-1" evidence="1">
    <location>
        <begin position="101"/>
        <end position="223"/>
    </location>
</feature>
<dbReference type="Gene3D" id="3.30.420.10">
    <property type="entry name" value="Ribonuclease H-like superfamily/Ribonuclease H"/>
    <property type="match status" value="1"/>
</dbReference>
<dbReference type="GO" id="GO:0004523">
    <property type="term" value="F:RNA-DNA hybrid ribonuclease activity"/>
    <property type="evidence" value="ECO:0007669"/>
    <property type="project" value="InterPro"/>
</dbReference>
<dbReference type="Pfam" id="PF13456">
    <property type="entry name" value="RVT_3"/>
    <property type="match status" value="1"/>
</dbReference>
<dbReference type="AlphaFoldDB" id="A0A2N9GAG2"/>
<dbReference type="EMBL" id="OIVN01001668">
    <property type="protein sequence ID" value="SPC96398.1"/>
    <property type="molecule type" value="Genomic_DNA"/>
</dbReference>
<sequence length="252" mass="28052">MNVESKVLETSLFAEVFKAKYFPTGSFLQAKVRPGYSYAWRSIAAARPVLEAGSEWRIGKFMVKSAYHVAFSRISDHAAAGGSNDSDMFQFWKALWWYKVNMDGAVFADIQKVGIRAVIRNDGGEFLGALCELLDYGEDAADAEALAALRAIEFATKVCPFNMIFEGDCLQVIKALSLDEYDLSRIGHLFAIARSKFSLLASQSVVHVHREGNFVAHCLAQYARNVVEPQVWLEYVPPFLQQYLSSDVPVSG</sequence>
<organism evidence="2">
    <name type="scientific">Fagus sylvatica</name>
    <name type="common">Beechnut</name>
    <dbReference type="NCBI Taxonomy" id="28930"/>
    <lineage>
        <taxon>Eukaryota</taxon>
        <taxon>Viridiplantae</taxon>
        <taxon>Streptophyta</taxon>
        <taxon>Embryophyta</taxon>
        <taxon>Tracheophyta</taxon>
        <taxon>Spermatophyta</taxon>
        <taxon>Magnoliopsida</taxon>
        <taxon>eudicotyledons</taxon>
        <taxon>Gunneridae</taxon>
        <taxon>Pentapetalae</taxon>
        <taxon>rosids</taxon>
        <taxon>fabids</taxon>
        <taxon>Fagales</taxon>
        <taxon>Fagaceae</taxon>
        <taxon>Fagus</taxon>
    </lineage>
</organism>
<dbReference type="CDD" id="cd06222">
    <property type="entry name" value="RNase_H_like"/>
    <property type="match status" value="1"/>
</dbReference>
<dbReference type="GO" id="GO:0003676">
    <property type="term" value="F:nucleic acid binding"/>
    <property type="evidence" value="ECO:0007669"/>
    <property type="project" value="InterPro"/>
</dbReference>
<reference evidence="2" key="1">
    <citation type="submission" date="2018-02" db="EMBL/GenBank/DDBJ databases">
        <authorList>
            <person name="Cohen D.B."/>
            <person name="Kent A.D."/>
        </authorList>
    </citation>
    <scope>NUCLEOTIDE SEQUENCE</scope>
</reference>
<evidence type="ECO:0000313" key="2">
    <source>
        <dbReference type="EMBL" id="SPC96398.1"/>
    </source>
</evidence>